<reference evidence="1" key="1">
    <citation type="submission" date="2020-05" db="EMBL/GenBank/DDBJ databases">
        <title>Phylogenomic resolution of chytrid fungi.</title>
        <authorList>
            <person name="Stajich J.E."/>
            <person name="Amses K."/>
            <person name="Simmons R."/>
            <person name="Seto K."/>
            <person name="Myers J."/>
            <person name="Bonds A."/>
            <person name="Quandt C.A."/>
            <person name="Barry K."/>
            <person name="Liu P."/>
            <person name="Grigoriev I."/>
            <person name="Longcore J.E."/>
            <person name="James T.Y."/>
        </authorList>
    </citation>
    <scope>NUCLEOTIDE SEQUENCE</scope>
    <source>
        <strain evidence="1">JEL0318</strain>
    </source>
</reference>
<proteinExistence type="predicted"/>
<keyword evidence="2" id="KW-1185">Reference proteome</keyword>
<dbReference type="InterPro" id="IPR036691">
    <property type="entry name" value="Endo/exonu/phosph_ase_sf"/>
</dbReference>
<dbReference type="AlphaFoldDB" id="A0AAD5S5B7"/>
<protein>
    <recommendedName>
        <fullName evidence="3">Endonuclease/exonuclease/phosphatase domain-containing protein</fullName>
    </recommendedName>
</protein>
<organism evidence="1 2">
    <name type="scientific">Rhizophlyctis rosea</name>
    <dbReference type="NCBI Taxonomy" id="64517"/>
    <lineage>
        <taxon>Eukaryota</taxon>
        <taxon>Fungi</taxon>
        <taxon>Fungi incertae sedis</taxon>
        <taxon>Chytridiomycota</taxon>
        <taxon>Chytridiomycota incertae sedis</taxon>
        <taxon>Chytridiomycetes</taxon>
        <taxon>Rhizophlyctidales</taxon>
        <taxon>Rhizophlyctidaceae</taxon>
        <taxon>Rhizophlyctis</taxon>
    </lineage>
</organism>
<feature type="non-terminal residue" evidence="1">
    <location>
        <position position="79"/>
    </location>
</feature>
<evidence type="ECO:0000313" key="2">
    <source>
        <dbReference type="Proteomes" id="UP001212841"/>
    </source>
</evidence>
<dbReference type="SUPFAM" id="SSF56219">
    <property type="entry name" value="DNase I-like"/>
    <property type="match status" value="1"/>
</dbReference>
<dbReference type="Proteomes" id="UP001212841">
    <property type="component" value="Unassembled WGS sequence"/>
</dbReference>
<gene>
    <name evidence="1" type="ORF">HK097_002479</name>
</gene>
<accession>A0AAD5S5B7</accession>
<evidence type="ECO:0008006" key="3">
    <source>
        <dbReference type="Google" id="ProtNLM"/>
    </source>
</evidence>
<dbReference type="Gene3D" id="3.60.10.10">
    <property type="entry name" value="Endonuclease/exonuclease/phosphatase"/>
    <property type="match status" value="1"/>
</dbReference>
<comment type="caution">
    <text evidence="1">The sequence shown here is derived from an EMBL/GenBank/DDBJ whole genome shotgun (WGS) entry which is preliminary data.</text>
</comment>
<sequence>MNVYAPYKREERCTYLEQLSSLIETILADEGLIVAGDFNDSLNILLDRHSNSTRPSTKLQDVNNESSTLLNAFAERNDL</sequence>
<dbReference type="EMBL" id="JADGJD010001537">
    <property type="protein sequence ID" value="KAJ3040717.1"/>
    <property type="molecule type" value="Genomic_DNA"/>
</dbReference>
<name>A0AAD5S5B7_9FUNG</name>
<evidence type="ECO:0000313" key="1">
    <source>
        <dbReference type="EMBL" id="KAJ3040717.1"/>
    </source>
</evidence>